<dbReference type="AlphaFoldDB" id="A0AAU0MEF2"/>
<protein>
    <submittedName>
        <fullName evidence="2">Glycosyltransferase family A protein</fullName>
        <ecNumber evidence="2">2.4.-.-</ecNumber>
    </submittedName>
</protein>
<dbReference type="PANTHER" id="PTHR43685:SF2">
    <property type="entry name" value="GLYCOSYLTRANSFERASE 2-LIKE DOMAIN-CONTAINING PROTEIN"/>
    <property type="match status" value="1"/>
</dbReference>
<dbReference type="Gene3D" id="3.90.550.10">
    <property type="entry name" value="Spore Coat Polysaccharide Biosynthesis Protein SpsA, Chain A"/>
    <property type="match status" value="1"/>
</dbReference>
<organism evidence="2 3">
    <name type="scientific">Microbacterium limosum</name>
    <dbReference type="NCBI Taxonomy" id="3079935"/>
    <lineage>
        <taxon>Bacteria</taxon>
        <taxon>Bacillati</taxon>
        <taxon>Actinomycetota</taxon>
        <taxon>Actinomycetes</taxon>
        <taxon>Micrococcales</taxon>
        <taxon>Microbacteriaceae</taxon>
        <taxon>Microbacterium</taxon>
    </lineage>
</organism>
<dbReference type="KEGG" id="mliy:RYJ27_08905"/>
<evidence type="ECO:0000259" key="1">
    <source>
        <dbReference type="Pfam" id="PF00535"/>
    </source>
</evidence>
<reference evidence="2 3" key="1">
    <citation type="submission" date="2023-10" db="EMBL/GenBank/DDBJ databases">
        <title>Y20.</title>
        <authorList>
            <person name="Zhang G."/>
            <person name="Ding Y."/>
        </authorList>
    </citation>
    <scope>NUCLEOTIDE SEQUENCE [LARGE SCALE GENOMIC DNA]</scope>
    <source>
        <strain evidence="2 3">Y20</strain>
    </source>
</reference>
<dbReference type="GO" id="GO:0016757">
    <property type="term" value="F:glycosyltransferase activity"/>
    <property type="evidence" value="ECO:0007669"/>
    <property type="project" value="UniProtKB-KW"/>
</dbReference>
<keyword evidence="3" id="KW-1185">Reference proteome</keyword>
<dbReference type="Proteomes" id="UP001329313">
    <property type="component" value="Chromosome"/>
</dbReference>
<sequence>MPPKVSVVVRTKDRPYFLRRALADIARQRLDDLEIIVVNDGDRSMVDVALSDSGVSAAVIEPPGRGGRCAAANAGIRAAAGEYVVLHDDDDLWHPDFLAKTSAVLDASPEDAGVMVATEIVYERQDGDGWTETGRAPFWEGMTGVTFTSLLEVNRAVPISFLYRRSLHDDVGFYDETLDAVEDWEFYLRVAARYPIAFLGGTPLAYWTQRPDAKGAAGNSMFELASQHDRDDLEVRDRELRRWVEANGPGLPLYIARLHRDAERRLMARFGDLGAEIVRGVHESHPIWRRIRRLARRHR</sequence>
<keyword evidence="2" id="KW-0328">Glycosyltransferase</keyword>
<dbReference type="EC" id="2.4.-.-" evidence="2"/>
<dbReference type="Pfam" id="PF00535">
    <property type="entry name" value="Glycos_transf_2"/>
    <property type="match status" value="1"/>
</dbReference>
<dbReference type="EMBL" id="CP137080">
    <property type="protein sequence ID" value="WOQ68828.1"/>
    <property type="molecule type" value="Genomic_DNA"/>
</dbReference>
<dbReference type="PANTHER" id="PTHR43685">
    <property type="entry name" value="GLYCOSYLTRANSFERASE"/>
    <property type="match status" value="1"/>
</dbReference>
<feature type="domain" description="Glycosyltransferase 2-like" evidence="1">
    <location>
        <begin position="6"/>
        <end position="169"/>
    </location>
</feature>
<dbReference type="RefSeq" id="WP_330169969.1">
    <property type="nucleotide sequence ID" value="NZ_CP137080.1"/>
</dbReference>
<keyword evidence="2" id="KW-0808">Transferase</keyword>
<dbReference type="InterPro" id="IPR029044">
    <property type="entry name" value="Nucleotide-diphossugar_trans"/>
</dbReference>
<gene>
    <name evidence="2" type="ORF">RYJ27_08905</name>
</gene>
<evidence type="ECO:0000313" key="2">
    <source>
        <dbReference type="EMBL" id="WOQ68828.1"/>
    </source>
</evidence>
<dbReference type="InterPro" id="IPR001173">
    <property type="entry name" value="Glyco_trans_2-like"/>
</dbReference>
<dbReference type="CDD" id="cd00761">
    <property type="entry name" value="Glyco_tranf_GTA_type"/>
    <property type="match status" value="1"/>
</dbReference>
<dbReference type="InterPro" id="IPR050834">
    <property type="entry name" value="Glycosyltransf_2"/>
</dbReference>
<dbReference type="SUPFAM" id="SSF53448">
    <property type="entry name" value="Nucleotide-diphospho-sugar transferases"/>
    <property type="match status" value="1"/>
</dbReference>
<evidence type="ECO:0000313" key="3">
    <source>
        <dbReference type="Proteomes" id="UP001329313"/>
    </source>
</evidence>
<accession>A0AAU0MEF2</accession>
<name>A0AAU0MEF2_9MICO</name>
<proteinExistence type="predicted"/>